<dbReference type="PANTHER" id="PTHR43152">
    <property type="entry name" value="UVRABC SYSTEM PROTEIN A"/>
    <property type="match status" value="1"/>
</dbReference>
<evidence type="ECO:0000256" key="18">
    <source>
        <dbReference type="ARBA" id="ARBA00042156"/>
    </source>
</evidence>
<sequence>MRCTSEAVTRTHSDSPRHQKRIALMTSGVIRIRGARQHNLKNVDLDLHTGEMTVVTGPSGSGKSSLVFDTLYAEGQRRYVETFSAYARQFLDRMDRPQVDRVDGVPPAIAIDQTNPVRSSRSTVGTMTELNDHLKLLYARAAELFDKETAQAVRHDTPETIYAELLERSAAAGDPRLVVTFPVELPESATEAEVEQWLSASGYTRVQAQREVASPTGTRKLLDVVADRFRLQKTDKVRAVEAIEASLKRGAGRVNVYVLPESSDDDQQAGAKPDTPQVWRFSTGLHCPDSDLRYADPQPGLFSFNSAYGACEVCRGFGRVIGVDLGLVIPDERKTLRGGAVKTLQTPAWKECQDDLMRYAGRAGIPVNAPWAELTADQRDWVINGSPDWDGHWQRQWYGVKRFFSYLESKAYKMHIRVLLSKYRSYTPCETCGGARLKTESLLWRLGTKANADAVLASEARFMPRGVAWSRAQLEALPGLTVHDLMLLPIERIRRFFDEIALPSALLDDALKLLIAEVRTRLKYLCDVGLGYLTLDRQSRTLSGGEVQRINLTTALGTSLTKTLFVLDEPSIGLHPRDLNRIVEAMQRLRDAGNTLVVVEHDPSVMLAADRLIDMGPGPGERGGTIIFDGTPGDIRKSGTLTGDYLSGRKHVADASHWERRQIDADTPRIVLEGATQHNLKDVTVEIPLKRLVCVTGVSGSGKSTLLQDVMYPALARQLGKATEAPGAYRQLTGAHRISDVVFVDQSPIGKTARSNPASYVGAFDEIRKLFAKAPLAAQRGYGAGTFSFNSGDGRCPTCGGSGFEHIEMQFLSDVYLRCPDCDGRRYRAEVLDVKIERGMLPRALSIADVLELTVSEAAAFFAKDADVLRVLQPIVDVGLEYVKLGQPVPTLSGGEAQRLKLAGFLAETAQGRGKQGATAGRLFMFDEPTTGLHFDDIAKLMRSFGKLLAGGHSLIVIEHNLDVIRAADWLIDLGPEGGDGGGRVLVAGTPEDVKACAESHTGLALIQYDAAMGAGAEAKAAAQIDTGVPLQTALAAARARRAVEGDNVVRIVNAREHNLKALDVDIPHGRFNVITGVSGSGKSTLAFDILFHEGQRRYLESLNAYARSIVQPAGRPEVDAVYGIPPTVAIEQRLSRGGRKSTVATTSEVWHFLRLLYVKLGIQHCVHDGTPVTSQSVESIAAQLLRDHKGQHVGLLAPLVVNRKGVYTDLAKWAKARGNTHLRVDGEFLPVDPWPKLDRFREHTIELPVADLVVSADREGELRAALDQTLELGKGVMHLLSPLDGLGDALTNGDGTSRVGAVKVLSVKRACPVCGTSYPELDPRMFSYNSKHGWCTTCVGTGLALTREQRAVFDDTTFAEDGRGREQSLPSEEQEPEGVGDEPCPDCHGTRLNPEARAVTFDAQSITDVAQWTVSDTRRWIDSLKMSGRDAQIARDVVSEIQSRLQFLEEVGLGYLSLDRAAPSLSGGEAQRIRLAAQLGSNLQGVCYVLDEPTIGLHPRDNQILLNALKKLGDKGNTLVVVEHDEDTIRRADHIIDIGPGAGKRGGQLVAQGGVGDLSARKDSLTGQFLAEPIVHPLQTRREVAQETKRSTAVPERWLTVHGGKLHNLRNVTADIPLARLVAITGVSGSGKSTLARDVLMTNLLDAVGRSVLSSPATKRARKSAQASGEGGPSAEKRRTSVLARSAPRASLNVTHSWQGCDSISGWEAIDRVLEVDQTPIGKTPRSCPATYIGVWDTIRKLFADTLEARARGYTASRFSFNTGDGRCPACEGQGVRTIGMSFLPDVKVPCDVCHGQRFNPETLAVTWRGKNIGDVLTMEVDEAVEFFASMSNIAHPLQLMKDVGLGYLTLGQPSPTLSGGEAQRIKLVTELSKVRDDVTRRGQKAPHTLYVLDEPTVGLHMADVAKLIRVLHRLVDAGHSVVVIEHDLDVIAEADWIIDLGPEGGVGGGAIVAAADPETLVRVRASHTGAALAPVLARTASSGAKSRTKEGLRTA</sequence>
<evidence type="ECO:0000256" key="4">
    <source>
        <dbReference type="ARBA" id="ARBA00022519"/>
    </source>
</evidence>
<dbReference type="KEGG" id="tvl:FAZ95_15545"/>
<evidence type="ECO:0000256" key="6">
    <source>
        <dbReference type="ARBA" id="ARBA00022737"/>
    </source>
</evidence>
<dbReference type="SUPFAM" id="SSF52540">
    <property type="entry name" value="P-loop containing nucleoside triphosphate hydrolases"/>
    <property type="match status" value="4"/>
</dbReference>
<dbReference type="EMBL" id="CP040077">
    <property type="protein sequence ID" value="QCP51804.1"/>
    <property type="molecule type" value="Genomic_DNA"/>
</dbReference>
<evidence type="ECO:0000313" key="22">
    <source>
        <dbReference type="Proteomes" id="UP000298656"/>
    </source>
</evidence>
<dbReference type="InterPro" id="IPR013815">
    <property type="entry name" value="ATP_grasp_subdomain_1"/>
</dbReference>
<dbReference type="GO" id="GO:0006289">
    <property type="term" value="P:nucleotide-excision repair"/>
    <property type="evidence" value="ECO:0007669"/>
    <property type="project" value="InterPro"/>
</dbReference>
<keyword evidence="5" id="KW-0479">Metal-binding</keyword>
<evidence type="ECO:0000256" key="1">
    <source>
        <dbReference type="ARBA" id="ARBA00004496"/>
    </source>
</evidence>
<evidence type="ECO:0000256" key="16">
    <source>
        <dbReference type="ARBA" id="ARBA00038000"/>
    </source>
</evidence>
<dbReference type="InterPro" id="IPR003959">
    <property type="entry name" value="ATPase_AAA_core"/>
</dbReference>
<keyword evidence="8" id="KW-0227">DNA damage</keyword>
<evidence type="ECO:0000256" key="7">
    <source>
        <dbReference type="ARBA" id="ARBA00022741"/>
    </source>
</evidence>
<dbReference type="Gene3D" id="3.30.190.20">
    <property type="match status" value="1"/>
</dbReference>
<evidence type="ECO:0000256" key="13">
    <source>
        <dbReference type="ARBA" id="ARBA00022881"/>
    </source>
</evidence>
<dbReference type="GO" id="GO:0005737">
    <property type="term" value="C:cytoplasm"/>
    <property type="evidence" value="ECO:0007669"/>
    <property type="project" value="UniProtKB-SubCell"/>
</dbReference>
<dbReference type="GO" id="GO:0009380">
    <property type="term" value="C:excinuclease repair complex"/>
    <property type="evidence" value="ECO:0007669"/>
    <property type="project" value="InterPro"/>
</dbReference>
<keyword evidence="14" id="KW-0238">DNA-binding</keyword>
<dbReference type="GO" id="GO:0008270">
    <property type="term" value="F:zinc ion binding"/>
    <property type="evidence" value="ECO:0007669"/>
    <property type="project" value="UniProtKB-KW"/>
</dbReference>
<keyword evidence="22" id="KW-1185">Reference proteome</keyword>
<evidence type="ECO:0000256" key="3">
    <source>
        <dbReference type="ARBA" id="ARBA00022490"/>
    </source>
</evidence>
<evidence type="ECO:0000256" key="8">
    <source>
        <dbReference type="ARBA" id="ARBA00022763"/>
    </source>
</evidence>
<comment type="subcellular location">
    <subcellularLocation>
        <location evidence="1">Cytoplasm</location>
    </subcellularLocation>
</comment>
<dbReference type="Gene3D" id="3.30.1490.20">
    <property type="entry name" value="ATP-grasp fold, A domain"/>
    <property type="match status" value="1"/>
</dbReference>
<dbReference type="GO" id="GO:0003677">
    <property type="term" value="F:DNA binding"/>
    <property type="evidence" value="ECO:0007669"/>
    <property type="project" value="UniProtKB-KW"/>
</dbReference>
<keyword evidence="13" id="KW-0267">Excision nuclease</keyword>
<protein>
    <recommendedName>
        <fullName evidence="17">UvrABC system protein A</fullName>
    </recommendedName>
    <alternativeName>
        <fullName evidence="18">Excinuclease ABC subunit A</fullName>
    </alternativeName>
</protein>
<keyword evidence="12" id="KW-0067">ATP-binding</keyword>
<dbReference type="Pfam" id="PF13304">
    <property type="entry name" value="AAA_21"/>
    <property type="match status" value="1"/>
</dbReference>
<keyword evidence="3" id="KW-0963">Cytoplasm</keyword>
<keyword evidence="7" id="KW-0547">Nucleotide-binding</keyword>
<evidence type="ECO:0000256" key="2">
    <source>
        <dbReference type="ARBA" id="ARBA00022475"/>
    </source>
</evidence>
<dbReference type="InterPro" id="IPR003439">
    <property type="entry name" value="ABC_transporter-like_ATP-bd"/>
</dbReference>
<dbReference type="Gene3D" id="1.10.8.280">
    <property type="entry name" value="ABC transporter ATPase domain-like"/>
    <property type="match status" value="1"/>
</dbReference>
<evidence type="ECO:0000256" key="19">
    <source>
        <dbReference type="SAM" id="MobiDB-lite"/>
    </source>
</evidence>
<keyword evidence="10" id="KW-0863">Zinc-finger</keyword>
<evidence type="ECO:0000256" key="9">
    <source>
        <dbReference type="ARBA" id="ARBA00022769"/>
    </source>
</evidence>
<dbReference type="GO" id="GO:0005524">
    <property type="term" value="F:ATP binding"/>
    <property type="evidence" value="ECO:0007669"/>
    <property type="project" value="UniProtKB-KW"/>
</dbReference>
<dbReference type="NCBIfam" id="TIGR00630">
    <property type="entry name" value="uvra"/>
    <property type="match status" value="1"/>
</dbReference>
<dbReference type="PANTHER" id="PTHR43152:SF3">
    <property type="entry name" value="UVRABC SYSTEM PROTEIN A"/>
    <property type="match status" value="1"/>
</dbReference>
<feature type="domain" description="ABC transporter" evidence="20">
    <location>
        <begin position="1248"/>
        <end position="1566"/>
    </location>
</feature>
<keyword evidence="11" id="KW-0862">Zinc</keyword>
<evidence type="ECO:0000259" key="20">
    <source>
        <dbReference type="PROSITE" id="PS50893"/>
    </source>
</evidence>
<keyword evidence="9" id="KW-0228">DNA excision</keyword>
<keyword evidence="2" id="KW-1003">Cell membrane</keyword>
<evidence type="ECO:0000256" key="17">
    <source>
        <dbReference type="ARBA" id="ARBA00039316"/>
    </source>
</evidence>
<comment type="similarity">
    <text evidence="16">Belongs to the ABC transporter superfamily. UvrA family.</text>
</comment>
<feature type="compositionally biased region" description="Acidic residues" evidence="19">
    <location>
        <begin position="1373"/>
        <end position="1385"/>
    </location>
</feature>
<keyword evidence="15" id="KW-0234">DNA repair</keyword>
<evidence type="ECO:0000256" key="15">
    <source>
        <dbReference type="ARBA" id="ARBA00023204"/>
    </source>
</evidence>
<accession>A0A4P8IXA4</accession>
<dbReference type="InterPro" id="IPR003593">
    <property type="entry name" value="AAA+_ATPase"/>
</dbReference>
<feature type="domain" description="ABC transporter" evidence="20">
    <location>
        <begin position="24"/>
        <end position="642"/>
    </location>
</feature>
<keyword evidence="4" id="KW-0472">Membrane</keyword>
<evidence type="ECO:0000256" key="5">
    <source>
        <dbReference type="ARBA" id="ARBA00022723"/>
    </source>
</evidence>
<dbReference type="Gene3D" id="3.40.50.300">
    <property type="entry name" value="P-loop containing nucleotide triphosphate hydrolases"/>
    <property type="match status" value="5"/>
</dbReference>
<reference evidence="21 22" key="1">
    <citation type="submission" date="2019-05" db="EMBL/GenBank/DDBJ databases">
        <title>Burkholderia sp. DHOD12, isolated from subtropical forest soil.</title>
        <authorList>
            <person name="Gao Z.-H."/>
            <person name="Qiu L.-H."/>
        </authorList>
    </citation>
    <scope>NUCLEOTIDE SEQUENCE [LARGE SCALE GENOMIC DNA]</scope>
    <source>
        <strain evidence="21 22">DHOD12</strain>
    </source>
</reference>
<gene>
    <name evidence="21" type="primary">uvrA</name>
    <name evidence="21" type="ORF">FAZ95_15545</name>
</gene>
<proteinExistence type="inferred from homology"/>
<dbReference type="PROSITE" id="PS00211">
    <property type="entry name" value="ABC_TRANSPORTER_1"/>
    <property type="match status" value="3"/>
</dbReference>
<dbReference type="InterPro" id="IPR017871">
    <property type="entry name" value="ABC_transporter-like_CS"/>
</dbReference>
<feature type="region of interest" description="Disordered" evidence="19">
    <location>
        <begin position="1358"/>
        <end position="1392"/>
    </location>
</feature>
<dbReference type="Gene3D" id="1.20.1580.10">
    <property type="entry name" value="ABC transporter ATPase like domain"/>
    <property type="match status" value="3"/>
</dbReference>
<dbReference type="GO" id="GO:0004518">
    <property type="term" value="F:nuclease activity"/>
    <property type="evidence" value="ECO:0007669"/>
    <property type="project" value="UniProtKB-KW"/>
</dbReference>
<dbReference type="InterPro" id="IPR004602">
    <property type="entry name" value="UvrA"/>
</dbReference>
<dbReference type="Pfam" id="PF17755">
    <property type="entry name" value="UvrA_DNA-bind"/>
    <property type="match status" value="1"/>
</dbReference>
<name>A0A4P8IXA4_9BURK</name>
<organism evidence="21 22">
    <name type="scientific">Trinickia violacea</name>
    <dbReference type="NCBI Taxonomy" id="2571746"/>
    <lineage>
        <taxon>Bacteria</taxon>
        <taxon>Pseudomonadati</taxon>
        <taxon>Pseudomonadota</taxon>
        <taxon>Betaproteobacteria</taxon>
        <taxon>Burkholderiales</taxon>
        <taxon>Burkholderiaceae</taxon>
        <taxon>Trinickia</taxon>
    </lineage>
</organism>
<dbReference type="InterPro" id="IPR041102">
    <property type="entry name" value="UvrA_inter"/>
</dbReference>
<evidence type="ECO:0000256" key="10">
    <source>
        <dbReference type="ARBA" id="ARBA00022771"/>
    </source>
</evidence>
<evidence type="ECO:0000256" key="12">
    <source>
        <dbReference type="ARBA" id="ARBA00022840"/>
    </source>
</evidence>
<dbReference type="InterPro" id="IPR027417">
    <property type="entry name" value="P-loop_NTPase"/>
</dbReference>
<feature type="region of interest" description="Disordered" evidence="19">
    <location>
        <begin position="1656"/>
        <end position="1684"/>
    </location>
</feature>
<keyword evidence="4" id="KW-0997">Cell inner membrane</keyword>
<evidence type="ECO:0000256" key="11">
    <source>
        <dbReference type="ARBA" id="ARBA00022833"/>
    </source>
</evidence>
<dbReference type="PROSITE" id="PS50893">
    <property type="entry name" value="ABC_TRANSPORTER_2"/>
    <property type="match status" value="2"/>
</dbReference>
<keyword evidence="6" id="KW-0677">Repeat</keyword>
<dbReference type="Proteomes" id="UP000298656">
    <property type="component" value="Chromosome 1"/>
</dbReference>
<evidence type="ECO:0000256" key="14">
    <source>
        <dbReference type="ARBA" id="ARBA00023125"/>
    </source>
</evidence>
<dbReference type="InterPro" id="IPR041552">
    <property type="entry name" value="UvrA_DNA-bd"/>
</dbReference>
<dbReference type="SMART" id="SM00382">
    <property type="entry name" value="AAA"/>
    <property type="match status" value="3"/>
</dbReference>
<dbReference type="Pfam" id="PF17760">
    <property type="entry name" value="UvrA_inter"/>
    <property type="match status" value="1"/>
</dbReference>
<dbReference type="OrthoDB" id="9809851at2"/>
<evidence type="ECO:0000313" key="21">
    <source>
        <dbReference type="EMBL" id="QCP51804.1"/>
    </source>
</evidence>
<dbReference type="GO" id="GO:0016887">
    <property type="term" value="F:ATP hydrolysis activity"/>
    <property type="evidence" value="ECO:0007669"/>
    <property type="project" value="InterPro"/>
</dbReference>